<keyword evidence="1" id="KW-0812">Transmembrane</keyword>
<dbReference type="AlphaFoldDB" id="A0A0N0RSI2"/>
<feature type="transmembrane region" description="Helical" evidence="1">
    <location>
        <begin position="37"/>
        <end position="57"/>
    </location>
</feature>
<accession>A0A0N0RSI2</accession>
<evidence type="ECO:0000313" key="2">
    <source>
        <dbReference type="EMBL" id="KOS15353.1"/>
    </source>
</evidence>
<gene>
    <name evidence="2" type="ORF">Malapachy_2100</name>
</gene>
<keyword evidence="1" id="KW-0472">Membrane</keyword>
<evidence type="ECO:0000313" key="3">
    <source>
        <dbReference type="Proteomes" id="UP000037751"/>
    </source>
</evidence>
<evidence type="ECO:0000256" key="1">
    <source>
        <dbReference type="SAM" id="Phobius"/>
    </source>
</evidence>
<organism evidence="2 3">
    <name type="scientific">Malassezia pachydermatis</name>
    <dbReference type="NCBI Taxonomy" id="77020"/>
    <lineage>
        <taxon>Eukaryota</taxon>
        <taxon>Fungi</taxon>
        <taxon>Dikarya</taxon>
        <taxon>Basidiomycota</taxon>
        <taxon>Ustilaginomycotina</taxon>
        <taxon>Malasseziomycetes</taxon>
        <taxon>Malasseziales</taxon>
        <taxon>Malasseziaceae</taxon>
        <taxon>Malassezia</taxon>
    </lineage>
</organism>
<dbReference type="RefSeq" id="XP_017992985.1">
    <property type="nucleotide sequence ID" value="XM_018136593.1"/>
</dbReference>
<feature type="transmembrane region" description="Helical" evidence="1">
    <location>
        <begin position="259"/>
        <end position="279"/>
    </location>
</feature>
<proteinExistence type="predicted"/>
<comment type="caution">
    <text evidence="2">The sequence shown here is derived from an EMBL/GenBank/DDBJ whole genome shotgun (WGS) entry which is preliminary data.</text>
</comment>
<dbReference type="EMBL" id="LGAV01000002">
    <property type="protein sequence ID" value="KOS15353.1"/>
    <property type="molecule type" value="Genomic_DNA"/>
</dbReference>
<protein>
    <submittedName>
        <fullName evidence="2">Uncharacterized protein</fullName>
    </submittedName>
</protein>
<keyword evidence="3" id="KW-1185">Reference proteome</keyword>
<keyword evidence="1" id="KW-1133">Transmembrane helix</keyword>
<dbReference type="Proteomes" id="UP000037751">
    <property type="component" value="Unassembled WGS sequence"/>
</dbReference>
<name>A0A0N0RSI2_9BASI</name>
<dbReference type="OrthoDB" id="3361273at2759"/>
<dbReference type="VEuPathDB" id="FungiDB:Malapachy_2100"/>
<sequence length="280" mass="29784">MIGLDFPRHHLPTWSPKAPPPLFSLTTLREACLLHRFVSMLLSPLLAWLLWLSLAWAPAPAQARGSPSASPTTTLPTPTTALAARDVPITTTLPPVSVLLLDLPNDGTMQFPSTSMLYYGKGFHTETSVYAVITGTSGVGDGPQTNYYYQGPSGIHLGHIALTADTGDQLVTGTFDLQCSRGTSYAGWKCQYGYETTQGTSMYTTFTTNIQKQTMITPIPGLLEQMRKSEATQGVTGTPSFSPASLAAAAKSHAVRSALFSPTMLFSLVAGAVMLGALAL</sequence>
<reference evidence="2 3" key="1">
    <citation type="submission" date="2015-07" db="EMBL/GenBank/DDBJ databases">
        <title>Draft Genome Sequence of Malassezia furfur CBS1878 and Malassezia pachydermatis CBS1879.</title>
        <authorList>
            <person name="Triana S."/>
            <person name="Ohm R."/>
            <person name="Gonzalez A."/>
            <person name="DeCock H."/>
            <person name="Restrepo S."/>
            <person name="Celis A."/>
        </authorList>
    </citation>
    <scope>NUCLEOTIDE SEQUENCE [LARGE SCALE GENOMIC DNA]</scope>
    <source>
        <strain evidence="2 3">CBS 1879</strain>
    </source>
</reference>
<dbReference type="GeneID" id="28728468"/>